<protein>
    <recommendedName>
        <fullName evidence="1">DUF5723 domain-containing protein</fullName>
    </recommendedName>
</protein>
<dbReference type="EMBL" id="FNTB01000001">
    <property type="protein sequence ID" value="SEB91288.1"/>
    <property type="molecule type" value="Genomic_DNA"/>
</dbReference>
<evidence type="ECO:0000259" key="1">
    <source>
        <dbReference type="Pfam" id="PF18990"/>
    </source>
</evidence>
<proteinExistence type="predicted"/>
<dbReference type="RefSeq" id="WP_074672180.1">
    <property type="nucleotide sequence ID" value="NZ_FNTB01000001.1"/>
</dbReference>
<evidence type="ECO:0000313" key="3">
    <source>
        <dbReference type="Proteomes" id="UP000183038"/>
    </source>
</evidence>
<gene>
    <name evidence="2" type="ORF">SAMN05192540_1873</name>
</gene>
<reference evidence="2 3" key="1">
    <citation type="submission" date="2016-10" db="EMBL/GenBank/DDBJ databases">
        <authorList>
            <person name="de Groot N.N."/>
        </authorList>
    </citation>
    <scope>NUCLEOTIDE SEQUENCE [LARGE SCALE GENOMIC DNA]</scope>
    <source>
        <strain evidence="2 3">MAR_2009_71</strain>
    </source>
</reference>
<sequence>MRFNHCLFVIAICFVVGVRAQNKQLLYDFNEIPQSLSLNPGVESDFKWFAGVPLLSGISGNFGSNGISVHDLFADDGLDINVKFRERALNSLGPRDEFSTTVQLEYLTGGFRGRNPNYFYSFGGYLEMNNITYWPQDYAFLVFDGNAGQLGRRYNLGDLKTRGSLVNVLHFGINKKVDRYLTIGARGKIYSGIVDYSSTRNSGALRNIEGQNNIISSTLNADLLLQTSGFQDLDNASDDDLLTNEIINRALFGGDLGVGIDVGFTYHLSERTTVTGSLLDLGFIYHSSDPKSYSLEGNTTVEGIEIDILENFASLDRDFWQDLVDEVEAAVPFDTNTKNYITFRPTKLYASIRNDFGEPVGNSGLQNCDCTAGSSGGGELRTKYRNSFGGQFYMINRPRGPQMALTGFYTRRIGNILAFKGTYTVDKFSYTNLGLGMNLQAGPVNFYIMADNLLSYNNIADSNYASFQFGLNIISWGSGK</sequence>
<dbReference type="Proteomes" id="UP000183038">
    <property type="component" value="Unassembled WGS sequence"/>
</dbReference>
<dbReference type="Pfam" id="PF18990">
    <property type="entry name" value="DUF5723"/>
    <property type="match status" value="1"/>
</dbReference>
<name>A0A1H4N932_9FLAO</name>
<dbReference type="AlphaFoldDB" id="A0A1H4N932"/>
<feature type="domain" description="DUF5723" evidence="1">
    <location>
        <begin position="40"/>
        <end position="451"/>
    </location>
</feature>
<evidence type="ECO:0000313" key="2">
    <source>
        <dbReference type="EMBL" id="SEB91288.1"/>
    </source>
</evidence>
<organism evidence="2 3">
    <name type="scientific">Maribacter dokdonensis</name>
    <dbReference type="NCBI Taxonomy" id="320912"/>
    <lineage>
        <taxon>Bacteria</taxon>
        <taxon>Pseudomonadati</taxon>
        <taxon>Bacteroidota</taxon>
        <taxon>Flavobacteriia</taxon>
        <taxon>Flavobacteriales</taxon>
        <taxon>Flavobacteriaceae</taxon>
        <taxon>Maribacter</taxon>
    </lineage>
</organism>
<dbReference type="OrthoDB" id="975426at2"/>
<accession>A0A1H4N932</accession>
<dbReference type="InterPro" id="IPR043781">
    <property type="entry name" value="DUF5723"/>
</dbReference>